<dbReference type="PROSITE" id="PS50082">
    <property type="entry name" value="WD_REPEATS_2"/>
    <property type="match status" value="6"/>
</dbReference>
<protein>
    <submittedName>
        <fullName evidence="5">Guanine nucleotide-binding protein subunit beta</fullName>
    </submittedName>
</protein>
<dbReference type="SMART" id="SM00320">
    <property type="entry name" value="WD40"/>
    <property type="match status" value="7"/>
</dbReference>
<accession>A0AAV5RHC5</accession>
<dbReference type="GO" id="GO:0043022">
    <property type="term" value="F:ribosome binding"/>
    <property type="evidence" value="ECO:0007669"/>
    <property type="project" value="InterPro"/>
</dbReference>
<dbReference type="PROSITE" id="PS00678">
    <property type="entry name" value="WD_REPEATS_1"/>
    <property type="match status" value="1"/>
</dbReference>
<dbReference type="InterPro" id="IPR001680">
    <property type="entry name" value="WD40_rpt"/>
</dbReference>
<organism evidence="5 6">
    <name type="scientific">Starmerella bacillaris</name>
    <name type="common">Yeast</name>
    <name type="synonym">Candida zemplinina</name>
    <dbReference type="NCBI Taxonomy" id="1247836"/>
    <lineage>
        <taxon>Eukaryota</taxon>
        <taxon>Fungi</taxon>
        <taxon>Dikarya</taxon>
        <taxon>Ascomycota</taxon>
        <taxon>Saccharomycotina</taxon>
        <taxon>Dipodascomycetes</taxon>
        <taxon>Dipodascales</taxon>
        <taxon>Trichomonascaceae</taxon>
        <taxon>Starmerella</taxon>
    </lineage>
</organism>
<dbReference type="InterPro" id="IPR020472">
    <property type="entry name" value="WD40_PAC1"/>
</dbReference>
<dbReference type="InterPro" id="IPR015943">
    <property type="entry name" value="WD40/YVTN_repeat-like_dom_sf"/>
</dbReference>
<feature type="repeat" description="WD" evidence="4">
    <location>
        <begin position="124"/>
        <end position="165"/>
    </location>
</feature>
<feature type="repeat" description="WD" evidence="4">
    <location>
        <begin position="295"/>
        <end position="335"/>
    </location>
</feature>
<dbReference type="CDD" id="cd00200">
    <property type="entry name" value="WD40"/>
    <property type="match status" value="1"/>
</dbReference>
<comment type="similarity">
    <text evidence="1">Belongs to the WD repeat G protein beta family. Ribosomal protein RACK1 subfamily.</text>
</comment>
<dbReference type="InterPro" id="IPR045223">
    <property type="entry name" value="RACK1-like"/>
</dbReference>
<evidence type="ECO:0000256" key="1">
    <source>
        <dbReference type="ARBA" id="ARBA00007253"/>
    </source>
</evidence>
<dbReference type="InterPro" id="IPR036322">
    <property type="entry name" value="WD40_repeat_dom_sf"/>
</dbReference>
<reference evidence="5 6" key="1">
    <citation type="journal article" date="2023" name="Elife">
        <title>Identification of key yeast species and microbe-microbe interactions impacting larval growth of Drosophila in the wild.</title>
        <authorList>
            <person name="Mure A."/>
            <person name="Sugiura Y."/>
            <person name="Maeda R."/>
            <person name="Honda K."/>
            <person name="Sakurai N."/>
            <person name="Takahashi Y."/>
            <person name="Watada M."/>
            <person name="Katoh T."/>
            <person name="Gotoh A."/>
            <person name="Gotoh Y."/>
            <person name="Taniguchi I."/>
            <person name="Nakamura K."/>
            <person name="Hayashi T."/>
            <person name="Katayama T."/>
            <person name="Uemura T."/>
            <person name="Hattori Y."/>
        </authorList>
    </citation>
    <scope>NUCLEOTIDE SEQUENCE [LARGE SCALE GENOMIC DNA]</scope>
    <source>
        <strain evidence="5 6">SB-73</strain>
    </source>
</reference>
<dbReference type="AlphaFoldDB" id="A0AAV5RHC5"/>
<dbReference type="Gene3D" id="2.130.10.10">
    <property type="entry name" value="YVTN repeat-like/Quinoprotein amine dehydrogenase"/>
    <property type="match status" value="1"/>
</dbReference>
<sequence length="335" mass="36797">MWGTSNFIANPYLINPTHTMDNLSVYETLKLRGTLEGHRGWITSLAVSSANPDILVSGSRDKTVVVWRLTLENEDIGFAQRSFHGHNHIVEDVAISQDGEYILSASWDKSLRLWSLQEDSSTRFTGHTGDVLSCAISADNRLIASASRDGTVKIWTVVGQEIVSLEGHSDWVVSAQFTPDAQPVLISASHDKLVKSWDVISGEVAADFIGHKNYINSAVLSPDGTICASGGKEGTIFIWSVENSSFSYTLPDTDEVFGLAFAPTRYWIAAATAAGIKIYDLRTRALREVLILDDFEGKEPTPISLTWSADGQILFAGYTDHVIRAWQVMTTQRSA</sequence>
<evidence type="ECO:0000313" key="5">
    <source>
        <dbReference type="EMBL" id="GMM50986.1"/>
    </source>
</evidence>
<dbReference type="Pfam" id="PF00400">
    <property type="entry name" value="WD40"/>
    <property type="match status" value="6"/>
</dbReference>
<evidence type="ECO:0000313" key="6">
    <source>
        <dbReference type="Proteomes" id="UP001362899"/>
    </source>
</evidence>
<evidence type="ECO:0000256" key="3">
    <source>
        <dbReference type="ARBA" id="ARBA00022737"/>
    </source>
</evidence>
<feature type="repeat" description="WD" evidence="4">
    <location>
        <begin position="35"/>
        <end position="69"/>
    </location>
</feature>
<dbReference type="InterPro" id="IPR019775">
    <property type="entry name" value="WD40_repeat_CS"/>
</dbReference>
<comment type="caution">
    <text evidence="5">The sequence shown here is derived from an EMBL/GenBank/DDBJ whole genome shotgun (WGS) entry which is preliminary data.</text>
</comment>
<feature type="repeat" description="WD" evidence="4">
    <location>
        <begin position="83"/>
        <end position="124"/>
    </location>
</feature>
<feature type="repeat" description="WD" evidence="4">
    <location>
        <begin position="165"/>
        <end position="207"/>
    </location>
</feature>
<dbReference type="PRINTS" id="PR00320">
    <property type="entry name" value="GPROTEINBRPT"/>
</dbReference>
<dbReference type="PANTHER" id="PTHR19868">
    <property type="entry name" value="RECEPTOR FOR ACTIVATED PROTEIN KINASE C RACK1"/>
    <property type="match status" value="1"/>
</dbReference>
<feature type="repeat" description="WD" evidence="4">
    <location>
        <begin position="208"/>
        <end position="249"/>
    </location>
</feature>
<dbReference type="GO" id="GO:0045182">
    <property type="term" value="F:translation regulator activity"/>
    <property type="evidence" value="ECO:0007669"/>
    <property type="project" value="InterPro"/>
</dbReference>
<dbReference type="Proteomes" id="UP001362899">
    <property type="component" value="Unassembled WGS sequence"/>
</dbReference>
<name>A0AAV5RHC5_STABA</name>
<keyword evidence="6" id="KW-1185">Reference proteome</keyword>
<evidence type="ECO:0000256" key="4">
    <source>
        <dbReference type="PROSITE-ProRule" id="PRU00221"/>
    </source>
</evidence>
<proteinExistence type="inferred from homology"/>
<dbReference type="FunFam" id="2.130.10.10:FF:000615">
    <property type="entry name" value="Receptor for activated C kinase 1"/>
    <property type="match status" value="1"/>
</dbReference>
<dbReference type="SUPFAM" id="SSF50978">
    <property type="entry name" value="WD40 repeat-like"/>
    <property type="match status" value="1"/>
</dbReference>
<evidence type="ECO:0000256" key="2">
    <source>
        <dbReference type="ARBA" id="ARBA00022574"/>
    </source>
</evidence>
<keyword evidence="2 4" id="KW-0853">WD repeat</keyword>
<dbReference type="PROSITE" id="PS50294">
    <property type="entry name" value="WD_REPEATS_REGION"/>
    <property type="match status" value="6"/>
</dbReference>
<keyword evidence="3" id="KW-0677">Repeat</keyword>
<dbReference type="EMBL" id="BTGC01000003">
    <property type="protein sequence ID" value="GMM50986.1"/>
    <property type="molecule type" value="Genomic_DNA"/>
</dbReference>
<gene>
    <name evidence="5" type="ORF">DASB73_019440</name>
</gene>